<organism evidence="1 2">
    <name type="scientific">Luteibacter yeojuensis</name>
    <dbReference type="NCBI Taxonomy" id="345309"/>
    <lineage>
        <taxon>Bacteria</taxon>
        <taxon>Pseudomonadati</taxon>
        <taxon>Pseudomonadota</taxon>
        <taxon>Gammaproteobacteria</taxon>
        <taxon>Lysobacterales</taxon>
        <taxon>Rhodanobacteraceae</taxon>
        <taxon>Luteibacter</taxon>
    </lineage>
</organism>
<proteinExistence type="predicted"/>
<dbReference type="EMBL" id="JZRB01000018">
    <property type="protein sequence ID" value="KJV34767.1"/>
    <property type="molecule type" value="Genomic_DNA"/>
</dbReference>
<gene>
    <name evidence="1" type="ORF">VI08_09265</name>
</gene>
<name>A0A0F3KUY4_9GAMM</name>
<accession>A0A0F3KUY4</accession>
<dbReference type="Proteomes" id="UP000033651">
    <property type="component" value="Unassembled WGS sequence"/>
</dbReference>
<dbReference type="PATRIC" id="fig|345309.4.peg.1081"/>
<protein>
    <submittedName>
        <fullName evidence="1">Uncharacterized protein</fullName>
    </submittedName>
</protein>
<sequence length="109" mass="11480">MTQLPPVVWGETPDTHLSSEVRALLRAVIAHDLALSTDYAGRITQVALNRGWSDLAVAAEQFVQEISRGTPSMPSIMAHLERLMAAAAAPQVDTAQASRLSGVVSSTGG</sequence>
<evidence type="ECO:0000313" key="2">
    <source>
        <dbReference type="Proteomes" id="UP000033651"/>
    </source>
</evidence>
<keyword evidence="2" id="KW-1185">Reference proteome</keyword>
<dbReference type="RefSeq" id="WP_045829292.1">
    <property type="nucleotide sequence ID" value="NZ_JZRB01000018.1"/>
</dbReference>
<dbReference type="AlphaFoldDB" id="A0A0F3KUY4"/>
<reference evidence="1 2" key="1">
    <citation type="submission" date="2015-03" db="EMBL/GenBank/DDBJ databases">
        <title>Draft genome sequence of Luteibacter yeojuensis strain SU11.</title>
        <authorList>
            <person name="Sulaiman J."/>
            <person name="Priya K."/>
            <person name="Chan K.-G."/>
        </authorList>
    </citation>
    <scope>NUCLEOTIDE SEQUENCE [LARGE SCALE GENOMIC DNA]</scope>
    <source>
        <strain evidence="1 2">SU11</strain>
    </source>
</reference>
<evidence type="ECO:0000313" key="1">
    <source>
        <dbReference type="EMBL" id="KJV34767.1"/>
    </source>
</evidence>
<comment type="caution">
    <text evidence="1">The sequence shown here is derived from an EMBL/GenBank/DDBJ whole genome shotgun (WGS) entry which is preliminary data.</text>
</comment>